<reference evidence="2 3" key="1">
    <citation type="submission" date="2023-03" db="EMBL/GenBank/DDBJ databases">
        <title>Paludisphaera mucosa sp. nov. a novel planctomycete from northern fen.</title>
        <authorList>
            <person name="Ivanova A."/>
        </authorList>
    </citation>
    <scope>NUCLEOTIDE SEQUENCE [LARGE SCALE GENOMIC DNA]</scope>
    <source>
        <strain evidence="2 3">Pla2</strain>
    </source>
</reference>
<dbReference type="RefSeq" id="WP_277863060.1">
    <property type="nucleotide sequence ID" value="NZ_JARRAG010000002.1"/>
</dbReference>
<keyword evidence="1" id="KW-0812">Transmembrane</keyword>
<feature type="transmembrane region" description="Helical" evidence="1">
    <location>
        <begin position="101"/>
        <end position="119"/>
    </location>
</feature>
<dbReference type="Proteomes" id="UP001216907">
    <property type="component" value="Unassembled WGS sequence"/>
</dbReference>
<evidence type="ECO:0000256" key="1">
    <source>
        <dbReference type="SAM" id="Phobius"/>
    </source>
</evidence>
<gene>
    <name evidence="2" type="ORF">PZE19_23605</name>
</gene>
<protein>
    <submittedName>
        <fullName evidence="2">Uncharacterized protein</fullName>
    </submittedName>
</protein>
<organism evidence="2 3">
    <name type="scientific">Paludisphaera mucosa</name>
    <dbReference type="NCBI Taxonomy" id="3030827"/>
    <lineage>
        <taxon>Bacteria</taxon>
        <taxon>Pseudomonadati</taxon>
        <taxon>Planctomycetota</taxon>
        <taxon>Planctomycetia</taxon>
        <taxon>Isosphaerales</taxon>
        <taxon>Isosphaeraceae</taxon>
        <taxon>Paludisphaera</taxon>
    </lineage>
</organism>
<dbReference type="EMBL" id="JARRAG010000002">
    <property type="protein sequence ID" value="MDG3006767.1"/>
    <property type="molecule type" value="Genomic_DNA"/>
</dbReference>
<proteinExistence type="predicted"/>
<evidence type="ECO:0000313" key="2">
    <source>
        <dbReference type="EMBL" id="MDG3006767.1"/>
    </source>
</evidence>
<name>A0ABT6FGU7_9BACT</name>
<evidence type="ECO:0000313" key="3">
    <source>
        <dbReference type="Proteomes" id="UP001216907"/>
    </source>
</evidence>
<keyword evidence="1" id="KW-1133">Transmembrane helix</keyword>
<feature type="transmembrane region" description="Helical" evidence="1">
    <location>
        <begin position="125"/>
        <end position="143"/>
    </location>
</feature>
<keyword evidence="3" id="KW-1185">Reference proteome</keyword>
<keyword evidence="1" id="KW-0472">Membrane</keyword>
<comment type="caution">
    <text evidence="2">The sequence shown here is derived from an EMBL/GenBank/DDBJ whole genome shotgun (WGS) entry which is preliminary data.</text>
</comment>
<accession>A0ABT6FGU7</accession>
<sequence length="147" mass="15807">MSILQRETTVRYDCPHCRAALESVPGRWRGWLLCPDCGRPGLPPPPGLVLPPEELPESGAGLRAEQWIAAGDVPDEGWPRWSPGLPLPTPRPSPLTKAAQTAVAVGLALSLFLLLIGYLDQSPGMAVVAGLGALVCFWLRVRLGSRR</sequence>